<evidence type="ECO:0000259" key="2">
    <source>
        <dbReference type="Pfam" id="PF00234"/>
    </source>
</evidence>
<feature type="chain" id="PRO_5044850793" description="Bifunctional inhibitor/plant lipid transfer protein/seed storage helical domain-containing protein" evidence="1">
    <location>
        <begin position="21"/>
        <end position="162"/>
    </location>
</feature>
<dbReference type="Pfam" id="PF00234">
    <property type="entry name" value="Tryp_alpha_amyl"/>
    <property type="match status" value="1"/>
</dbReference>
<dbReference type="InterPro" id="IPR000528">
    <property type="entry name" value="Plant_nsLTP"/>
</dbReference>
<evidence type="ECO:0000256" key="1">
    <source>
        <dbReference type="SAM" id="SignalP"/>
    </source>
</evidence>
<dbReference type="PANTHER" id="PTHR33076">
    <property type="entry name" value="NON-SPECIFIC LIPID-TRANSFER PROTEIN 2-RELATED"/>
    <property type="match status" value="1"/>
</dbReference>
<proteinExistence type="predicted"/>
<evidence type="ECO:0000313" key="4">
    <source>
        <dbReference type="Proteomes" id="UP001497457"/>
    </source>
</evidence>
<gene>
    <name evidence="3" type="ORF">URODEC1_LOCUS107945</name>
</gene>
<keyword evidence="4" id="KW-1185">Reference proteome</keyword>
<dbReference type="AlphaFoldDB" id="A0ABC9FS04"/>
<feature type="domain" description="Bifunctional inhibitor/plant lipid transfer protein/seed storage helical" evidence="2">
    <location>
        <begin position="44"/>
        <end position="131"/>
    </location>
</feature>
<dbReference type="InterPro" id="IPR016140">
    <property type="entry name" value="Bifunc_inhib/LTP/seed_store"/>
</dbReference>
<dbReference type="SUPFAM" id="SSF47699">
    <property type="entry name" value="Bifunctional inhibitor/lipid-transfer protein/seed storage 2S albumin"/>
    <property type="match status" value="1"/>
</dbReference>
<dbReference type="Gene3D" id="1.10.110.10">
    <property type="entry name" value="Plant lipid-transfer and hydrophobic proteins"/>
    <property type="match status" value="1"/>
</dbReference>
<accession>A0ABC9FS04</accession>
<dbReference type="EMBL" id="OZ075117">
    <property type="protein sequence ID" value="CAL5080079.1"/>
    <property type="molecule type" value="Genomic_DNA"/>
</dbReference>
<organism evidence="3 4">
    <name type="scientific">Urochloa decumbens</name>
    <dbReference type="NCBI Taxonomy" id="240449"/>
    <lineage>
        <taxon>Eukaryota</taxon>
        <taxon>Viridiplantae</taxon>
        <taxon>Streptophyta</taxon>
        <taxon>Embryophyta</taxon>
        <taxon>Tracheophyta</taxon>
        <taxon>Spermatophyta</taxon>
        <taxon>Magnoliopsida</taxon>
        <taxon>Liliopsida</taxon>
        <taxon>Poales</taxon>
        <taxon>Poaceae</taxon>
        <taxon>PACMAD clade</taxon>
        <taxon>Panicoideae</taxon>
        <taxon>Panicodae</taxon>
        <taxon>Paniceae</taxon>
        <taxon>Melinidinae</taxon>
        <taxon>Urochloa</taxon>
    </lineage>
</organism>
<dbReference type="InterPro" id="IPR036312">
    <property type="entry name" value="Bifun_inhib/LTP/seed_sf"/>
</dbReference>
<evidence type="ECO:0000313" key="3">
    <source>
        <dbReference type="EMBL" id="CAL5080079.1"/>
    </source>
</evidence>
<sequence length="162" mass="16094">MAAAGRWSLVLGAAVAVAVAAVALFPSLRCAGATAAGSSSQLDCGTVTSLLAGCRAFVRRGEAAPSTSPPSALPAPGAACCEGVAELYAVAADSADNWRSVCGCMAALVRRYSSNASAIALLPVLCAVLPPAGGRGAVVGGVTLTYCTRYDYTHTAHISSFI</sequence>
<reference evidence="3" key="1">
    <citation type="submission" date="2024-10" db="EMBL/GenBank/DDBJ databases">
        <authorList>
            <person name="Ryan C."/>
        </authorList>
    </citation>
    <scope>NUCLEOTIDE SEQUENCE [LARGE SCALE GENOMIC DNA]</scope>
</reference>
<protein>
    <recommendedName>
        <fullName evidence="2">Bifunctional inhibitor/plant lipid transfer protein/seed storage helical domain-containing protein</fullName>
    </recommendedName>
</protein>
<name>A0ABC9FS04_9POAL</name>
<feature type="signal peptide" evidence="1">
    <location>
        <begin position="1"/>
        <end position="20"/>
    </location>
</feature>
<dbReference type="Proteomes" id="UP001497457">
    <property type="component" value="Chromosome 7b"/>
</dbReference>
<keyword evidence="1" id="KW-0732">Signal</keyword>